<feature type="domain" description="Helicase C-terminal" evidence="9">
    <location>
        <begin position="253"/>
        <end position="415"/>
    </location>
</feature>
<dbReference type="GO" id="GO:0005694">
    <property type="term" value="C:chromosome"/>
    <property type="evidence" value="ECO:0007669"/>
    <property type="project" value="TreeGrafter"/>
</dbReference>
<keyword evidence="7" id="KW-0812">Transmembrane</keyword>
<evidence type="ECO:0000256" key="4">
    <source>
        <dbReference type="ARBA" id="ARBA00022840"/>
    </source>
</evidence>
<evidence type="ECO:0000256" key="7">
    <source>
        <dbReference type="SAM" id="Phobius"/>
    </source>
</evidence>
<dbReference type="GO" id="GO:0043138">
    <property type="term" value="F:3'-5' DNA helicase activity"/>
    <property type="evidence" value="ECO:0007669"/>
    <property type="project" value="TreeGrafter"/>
</dbReference>
<dbReference type="EMBL" id="CP054257">
    <property type="protein sequence ID" value="QTQ11142.1"/>
    <property type="molecule type" value="Genomic_DNA"/>
</dbReference>
<reference evidence="10" key="2">
    <citation type="journal article" date="2021" name="Microbiol. Resour. Announc.">
        <title>Complete Genome Sequences of Three Human Oral Treponema parvum Isolates.</title>
        <authorList>
            <person name="Zeng H."/>
            <person name="Watt R.M."/>
        </authorList>
    </citation>
    <scope>NUCLEOTIDE SEQUENCE</scope>
    <source>
        <strain evidence="10">ATCC 700773</strain>
    </source>
</reference>
<evidence type="ECO:0000256" key="1">
    <source>
        <dbReference type="ARBA" id="ARBA00022741"/>
    </source>
</evidence>
<reference evidence="10" key="1">
    <citation type="submission" date="2020-05" db="EMBL/GenBank/DDBJ databases">
        <authorList>
            <person name="Zeng H."/>
            <person name="Chan Y.K."/>
            <person name="Watt R.M."/>
        </authorList>
    </citation>
    <scope>NUCLEOTIDE SEQUENCE</scope>
    <source>
        <strain evidence="10">ATCC 700773</strain>
    </source>
</reference>
<organism evidence="10 11">
    <name type="scientific">Treponema parvum</name>
    <dbReference type="NCBI Taxonomy" id="138851"/>
    <lineage>
        <taxon>Bacteria</taxon>
        <taxon>Pseudomonadati</taxon>
        <taxon>Spirochaetota</taxon>
        <taxon>Spirochaetia</taxon>
        <taxon>Spirochaetales</taxon>
        <taxon>Treponemataceae</taxon>
        <taxon>Treponema</taxon>
    </lineage>
</organism>
<dbReference type="Pfam" id="PF00270">
    <property type="entry name" value="DEAD"/>
    <property type="match status" value="1"/>
</dbReference>
<evidence type="ECO:0000313" key="11">
    <source>
        <dbReference type="Proteomes" id="UP000671995"/>
    </source>
</evidence>
<dbReference type="InterPro" id="IPR011545">
    <property type="entry name" value="DEAD/DEAH_box_helicase_dom"/>
</dbReference>
<dbReference type="SMART" id="SM00487">
    <property type="entry name" value="DEXDc"/>
    <property type="match status" value="1"/>
</dbReference>
<dbReference type="NCBIfam" id="TIGR00614">
    <property type="entry name" value="recQ_fam"/>
    <property type="match status" value="1"/>
</dbReference>
<protein>
    <recommendedName>
        <fullName evidence="5">ATP-dependent DNA helicase RecQ</fullName>
    </recommendedName>
    <alternativeName>
        <fullName evidence="6">DNA 3'-5' helicase RecQ</fullName>
    </alternativeName>
</protein>
<evidence type="ECO:0000256" key="6">
    <source>
        <dbReference type="ARBA" id="ARBA00044550"/>
    </source>
</evidence>
<proteinExistence type="predicted"/>
<dbReference type="Gene3D" id="3.40.50.300">
    <property type="entry name" value="P-loop containing nucleotide triphosphate hydrolases"/>
    <property type="match status" value="2"/>
</dbReference>
<dbReference type="PROSITE" id="PS51194">
    <property type="entry name" value="HELICASE_CTER"/>
    <property type="match status" value="1"/>
</dbReference>
<dbReference type="GO" id="GO:0016787">
    <property type="term" value="F:hydrolase activity"/>
    <property type="evidence" value="ECO:0007669"/>
    <property type="project" value="UniProtKB-KW"/>
</dbReference>
<keyword evidence="7" id="KW-1133">Transmembrane helix</keyword>
<accession>A0A975IBW6</accession>
<dbReference type="GO" id="GO:0003676">
    <property type="term" value="F:nucleic acid binding"/>
    <property type="evidence" value="ECO:0007669"/>
    <property type="project" value="InterPro"/>
</dbReference>
<dbReference type="InterPro" id="IPR004589">
    <property type="entry name" value="DNA_helicase_ATP-dep_RecQ"/>
</dbReference>
<sequence length="539" mass="60834">MENIQKAKSEDLYTDNPALITAQKVFHIDYLYPWQQLVISNIMEAAAEAKAKGSTPNIAAVDTDEAERGKQIVLLPTGAGKSLCFLIPALLLPGATLVIYPLLALMSDQKRRMDENGISNVVFCGNQSKEEREECFKKIAEGARVILANPEVLQNEALVERLSECGIVHAAIDEAHCVSEWGDSFRPSYLTLGKILEKIKVPLITAFTATASPEVFKRMSEILFGGQAHLVRSESDRPNIHYNVIYAYAKKNEILRLALTEKRPMLIFCGSRLGAENAARNLRTYFSALSKKTENSYNSPEIVKFYHAGLSREEKAEVEKWFFPKENAILSCTCAFGMGVDKKNIRTVIHMDVPHTVESFIQESGRGARDGGIAESYLLWSHDDHKKFSSFPENSRERALLHFAESRSCRRQVLLDALGAEQAACSGCDICKLRENNGNEKTGLSAYDHTNAWDRNFTIGLLRHYSKSLIKEEAQSLIEKRLNHLTMREFKMNVWESGDVEEIIKQLQQEKQIYTCRWPWKNKIAVAHIRKNKRATSAT</sequence>
<dbReference type="RefSeq" id="WP_210117939.1">
    <property type="nucleotide sequence ID" value="NZ_CP054257.1"/>
</dbReference>
<keyword evidence="1" id="KW-0547">Nucleotide-binding</keyword>
<dbReference type="Pfam" id="PF16124">
    <property type="entry name" value="RecQ_Zn_bind"/>
    <property type="match status" value="1"/>
</dbReference>
<dbReference type="SMART" id="SM00490">
    <property type="entry name" value="HELICc"/>
    <property type="match status" value="1"/>
</dbReference>
<evidence type="ECO:0000313" key="10">
    <source>
        <dbReference type="EMBL" id="QTQ11142.1"/>
    </source>
</evidence>
<dbReference type="CDD" id="cd17920">
    <property type="entry name" value="DEXHc_RecQ"/>
    <property type="match status" value="1"/>
</dbReference>
<evidence type="ECO:0000256" key="3">
    <source>
        <dbReference type="ARBA" id="ARBA00022806"/>
    </source>
</evidence>
<feature type="domain" description="Helicase ATP-binding" evidence="8">
    <location>
        <begin position="62"/>
        <end position="229"/>
    </location>
</feature>
<dbReference type="PANTHER" id="PTHR13710">
    <property type="entry name" value="DNA HELICASE RECQ FAMILY MEMBER"/>
    <property type="match status" value="1"/>
</dbReference>
<dbReference type="GO" id="GO:0005524">
    <property type="term" value="F:ATP binding"/>
    <property type="evidence" value="ECO:0007669"/>
    <property type="project" value="UniProtKB-KW"/>
</dbReference>
<dbReference type="GO" id="GO:0005737">
    <property type="term" value="C:cytoplasm"/>
    <property type="evidence" value="ECO:0007669"/>
    <property type="project" value="TreeGrafter"/>
</dbReference>
<dbReference type="SUPFAM" id="SSF52540">
    <property type="entry name" value="P-loop containing nucleoside triphosphate hydrolases"/>
    <property type="match status" value="1"/>
</dbReference>
<dbReference type="InterPro" id="IPR027417">
    <property type="entry name" value="P-loop_NTPase"/>
</dbReference>
<keyword evidence="4" id="KW-0067">ATP-binding</keyword>
<dbReference type="Proteomes" id="UP000671995">
    <property type="component" value="Chromosome"/>
</dbReference>
<keyword evidence="7" id="KW-0472">Membrane</keyword>
<evidence type="ECO:0000256" key="5">
    <source>
        <dbReference type="ARBA" id="ARBA00044535"/>
    </source>
</evidence>
<dbReference type="GO" id="GO:0009378">
    <property type="term" value="F:four-way junction helicase activity"/>
    <property type="evidence" value="ECO:0007669"/>
    <property type="project" value="TreeGrafter"/>
</dbReference>
<evidence type="ECO:0000259" key="8">
    <source>
        <dbReference type="PROSITE" id="PS51192"/>
    </source>
</evidence>
<dbReference type="PANTHER" id="PTHR13710:SF108">
    <property type="entry name" value="ATP-DEPENDENT DNA HELICASE Q4"/>
    <property type="match status" value="1"/>
</dbReference>
<dbReference type="PROSITE" id="PS51192">
    <property type="entry name" value="HELICASE_ATP_BIND_1"/>
    <property type="match status" value="1"/>
</dbReference>
<feature type="transmembrane region" description="Helical" evidence="7">
    <location>
        <begin position="85"/>
        <end position="105"/>
    </location>
</feature>
<gene>
    <name evidence="10" type="ORF">HRI96_02395</name>
</gene>
<evidence type="ECO:0000259" key="9">
    <source>
        <dbReference type="PROSITE" id="PS51194"/>
    </source>
</evidence>
<dbReference type="InterPro" id="IPR032284">
    <property type="entry name" value="RecQ_Zn-bd"/>
</dbReference>
<dbReference type="AlphaFoldDB" id="A0A975IBW6"/>
<dbReference type="GO" id="GO:0000724">
    <property type="term" value="P:double-strand break repair via homologous recombination"/>
    <property type="evidence" value="ECO:0007669"/>
    <property type="project" value="TreeGrafter"/>
</dbReference>
<keyword evidence="2" id="KW-0378">Hydrolase</keyword>
<dbReference type="InterPro" id="IPR014001">
    <property type="entry name" value="Helicase_ATP-bd"/>
</dbReference>
<dbReference type="InterPro" id="IPR001650">
    <property type="entry name" value="Helicase_C-like"/>
</dbReference>
<dbReference type="Pfam" id="PF00271">
    <property type="entry name" value="Helicase_C"/>
    <property type="match status" value="1"/>
</dbReference>
<keyword evidence="3 10" id="KW-0347">Helicase</keyword>
<evidence type="ECO:0000256" key="2">
    <source>
        <dbReference type="ARBA" id="ARBA00022801"/>
    </source>
</evidence>
<name>A0A975IBW6_9SPIR</name>